<feature type="signal peptide" evidence="3">
    <location>
        <begin position="1"/>
        <end position="22"/>
    </location>
</feature>
<comment type="similarity">
    <text evidence="1">Belongs to the Cu-Zn superoxide dismutase family.</text>
</comment>
<evidence type="ECO:0000256" key="1">
    <source>
        <dbReference type="ARBA" id="ARBA00010457"/>
    </source>
</evidence>
<evidence type="ECO:0000256" key="3">
    <source>
        <dbReference type="SAM" id="SignalP"/>
    </source>
</evidence>
<accession>A0ABP9GLJ2</accession>
<evidence type="ECO:0000256" key="2">
    <source>
        <dbReference type="SAM" id="MobiDB-lite"/>
    </source>
</evidence>
<organism evidence="5 6">
    <name type="scientific">Streptomonospora halophila</name>
    <dbReference type="NCBI Taxonomy" id="427369"/>
    <lineage>
        <taxon>Bacteria</taxon>
        <taxon>Bacillati</taxon>
        <taxon>Actinomycetota</taxon>
        <taxon>Actinomycetes</taxon>
        <taxon>Streptosporangiales</taxon>
        <taxon>Nocardiopsidaceae</taxon>
        <taxon>Streptomonospora</taxon>
    </lineage>
</organism>
<comment type="caution">
    <text evidence="5">The sequence shown here is derived from an EMBL/GenBank/DDBJ whole genome shotgun (WGS) entry which is preliminary data.</text>
</comment>
<keyword evidence="3" id="KW-0732">Signal</keyword>
<dbReference type="EMBL" id="BAABIK010000009">
    <property type="protein sequence ID" value="GAA4938531.1"/>
    <property type="molecule type" value="Genomic_DNA"/>
</dbReference>
<evidence type="ECO:0000259" key="4">
    <source>
        <dbReference type="Pfam" id="PF00080"/>
    </source>
</evidence>
<feature type="domain" description="Superoxide dismutase copper/zinc binding" evidence="4">
    <location>
        <begin position="80"/>
        <end position="201"/>
    </location>
</feature>
<dbReference type="InterPro" id="IPR036423">
    <property type="entry name" value="SOD-like_Cu/Zn_dom_sf"/>
</dbReference>
<dbReference type="PROSITE" id="PS51257">
    <property type="entry name" value="PROKAR_LIPOPROTEIN"/>
    <property type="match status" value="1"/>
</dbReference>
<evidence type="ECO:0000313" key="6">
    <source>
        <dbReference type="Proteomes" id="UP001499993"/>
    </source>
</evidence>
<feature type="region of interest" description="Disordered" evidence="2">
    <location>
        <begin position="113"/>
        <end position="141"/>
    </location>
</feature>
<feature type="region of interest" description="Disordered" evidence="2">
    <location>
        <begin position="23"/>
        <end position="54"/>
    </location>
</feature>
<evidence type="ECO:0000313" key="5">
    <source>
        <dbReference type="EMBL" id="GAA4938531.1"/>
    </source>
</evidence>
<keyword evidence="6" id="KW-1185">Reference proteome</keyword>
<sequence>MSVTRAIFGLAAASLLIAGCGAQEGDDEGAADPSPSADQTAEAGGPDLARVNGEFKTYSPGATAVTYDKQAVPTGSTASVSVTHDAAETDFTLAVSGLKPEETYGAHLHTQACGEKPADAGPHYQDEPAPSKNSHDPEYVNDDNEVWLDFTTDGDGAASTDADVDWQPRKGEANSIVIHSEHTETAPGKAGKAGTRLACVNVPL</sequence>
<proteinExistence type="inferred from homology"/>
<name>A0ABP9GLJ2_9ACTN</name>
<dbReference type="Gene3D" id="2.60.40.200">
    <property type="entry name" value="Superoxide dismutase, copper/zinc binding domain"/>
    <property type="match status" value="1"/>
</dbReference>
<dbReference type="InterPro" id="IPR001424">
    <property type="entry name" value="SOD_Cu_Zn_dom"/>
</dbReference>
<dbReference type="SUPFAM" id="SSF49329">
    <property type="entry name" value="Cu,Zn superoxide dismutase-like"/>
    <property type="match status" value="1"/>
</dbReference>
<dbReference type="Pfam" id="PF00080">
    <property type="entry name" value="Sod_Cu"/>
    <property type="match status" value="1"/>
</dbReference>
<protein>
    <recommendedName>
        <fullName evidence="4">Superoxide dismutase copper/zinc binding domain-containing protein</fullName>
    </recommendedName>
</protein>
<dbReference type="Proteomes" id="UP001499993">
    <property type="component" value="Unassembled WGS sequence"/>
</dbReference>
<reference evidence="6" key="1">
    <citation type="journal article" date="2019" name="Int. J. Syst. Evol. Microbiol.">
        <title>The Global Catalogue of Microorganisms (GCM) 10K type strain sequencing project: providing services to taxonomists for standard genome sequencing and annotation.</title>
        <authorList>
            <consortium name="The Broad Institute Genomics Platform"/>
            <consortium name="The Broad Institute Genome Sequencing Center for Infectious Disease"/>
            <person name="Wu L."/>
            <person name="Ma J."/>
        </authorList>
    </citation>
    <scope>NUCLEOTIDE SEQUENCE [LARGE SCALE GENOMIC DNA]</scope>
    <source>
        <strain evidence="6">JCM 18123</strain>
    </source>
</reference>
<gene>
    <name evidence="5" type="ORF">GCM10023224_19710</name>
</gene>
<feature type="chain" id="PRO_5045038991" description="Superoxide dismutase copper/zinc binding domain-containing protein" evidence="3">
    <location>
        <begin position="23"/>
        <end position="204"/>
    </location>
</feature>